<dbReference type="VEuPathDB" id="CryptoDB:Cvel_15928"/>
<dbReference type="Pfam" id="PF00205">
    <property type="entry name" value="TPP_enzyme_M"/>
    <property type="match status" value="1"/>
</dbReference>
<evidence type="ECO:0000256" key="5">
    <source>
        <dbReference type="SAM" id="MobiDB-lite"/>
    </source>
</evidence>
<evidence type="ECO:0000313" key="9">
    <source>
        <dbReference type="EMBL" id="CEM09664.1"/>
    </source>
</evidence>
<dbReference type="GO" id="GO:0005948">
    <property type="term" value="C:acetolactate synthase complex"/>
    <property type="evidence" value="ECO:0007669"/>
    <property type="project" value="TreeGrafter"/>
</dbReference>
<dbReference type="Pfam" id="PF02776">
    <property type="entry name" value="TPP_enzyme_N"/>
    <property type="match status" value="1"/>
</dbReference>
<comment type="cofactor">
    <cofactor evidence="1">
        <name>thiamine diphosphate</name>
        <dbReference type="ChEBI" id="CHEBI:58937"/>
    </cofactor>
</comment>
<dbReference type="GO" id="GO:0009099">
    <property type="term" value="P:L-valine biosynthetic process"/>
    <property type="evidence" value="ECO:0007669"/>
    <property type="project" value="TreeGrafter"/>
</dbReference>
<dbReference type="CDD" id="cd07035">
    <property type="entry name" value="TPP_PYR_POX_like"/>
    <property type="match status" value="1"/>
</dbReference>
<dbReference type="GO" id="GO:0000287">
    <property type="term" value="F:magnesium ion binding"/>
    <property type="evidence" value="ECO:0007669"/>
    <property type="project" value="InterPro"/>
</dbReference>
<accession>A0A0G4F9V6</accession>
<dbReference type="InterPro" id="IPR029061">
    <property type="entry name" value="THDP-binding"/>
</dbReference>
<dbReference type="SUPFAM" id="SSF52467">
    <property type="entry name" value="DHS-like NAD/FAD-binding domain"/>
    <property type="match status" value="1"/>
</dbReference>
<reference evidence="9" key="1">
    <citation type="submission" date="2014-11" db="EMBL/GenBank/DDBJ databases">
        <authorList>
            <person name="Otto D Thomas"/>
            <person name="Naeem Raeece"/>
        </authorList>
    </citation>
    <scope>NUCLEOTIDE SEQUENCE</scope>
</reference>
<organism evidence="9">
    <name type="scientific">Chromera velia CCMP2878</name>
    <dbReference type="NCBI Taxonomy" id="1169474"/>
    <lineage>
        <taxon>Eukaryota</taxon>
        <taxon>Sar</taxon>
        <taxon>Alveolata</taxon>
        <taxon>Colpodellida</taxon>
        <taxon>Chromeraceae</taxon>
        <taxon>Chromera</taxon>
    </lineage>
</organism>
<dbReference type="EMBL" id="CDMZ01000226">
    <property type="protein sequence ID" value="CEM09664.1"/>
    <property type="molecule type" value="Genomic_DNA"/>
</dbReference>
<feature type="domain" description="Thiamine pyrophosphate enzyme N-terminal TPP-binding" evidence="8">
    <location>
        <begin position="235"/>
        <end position="346"/>
    </location>
</feature>
<evidence type="ECO:0000256" key="2">
    <source>
        <dbReference type="ARBA" id="ARBA00007812"/>
    </source>
</evidence>
<dbReference type="InterPro" id="IPR029035">
    <property type="entry name" value="DHS-like_NAD/FAD-binding_dom"/>
</dbReference>
<dbReference type="InterPro" id="IPR000399">
    <property type="entry name" value="TPP-bd_CS"/>
</dbReference>
<evidence type="ECO:0000256" key="4">
    <source>
        <dbReference type="RuleBase" id="RU362132"/>
    </source>
</evidence>
<evidence type="ECO:0000259" key="6">
    <source>
        <dbReference type="Pfam" id="PF00205"/>
    </source>
</evidence>
<dbReference type="GO" id="GO:0005739">
    <property type="term" value="C:mitochondrion"/>
    <property type="evidence" value="ECO:0007669"/>
    <property type="project" value="TreeGrafter"/>
</dbReference>
<comment type="similarity">
    <text evidence="2 4">Belongs to the TPP enzyme family.</text>
</comment>
<feature type="region of interest" description="Disordered" evidence="5">
    <location>
        <begin position="628"/>
        <end position="663"/>
    </location>
</feature>
<feature type="domain" description="Thiamine pyrophosphate enzyme central" evidence="6">
    <location>
        <begin position="443"/>
        <end position="584"/>
    </location>
</feature>
<feature type="region of interest" description="Disordered" evidence="5">
    <location>
        <begin position="50"/>
        <end position="77"/>
    </location>
</feature>
<dbReference type="GO" id="GO:0050660">
    <property type="term" value="F:flavin adenine dinucleotide binding"/>
    <property type="evidence" value="ECO:0007669"/>
    <property type="project" value="TreeGrafter"/>
</dbReference>
<dbReference type="PhylomeDB" id="A0A0G4F9V6"/>
<dbReference type="InterPro" id="IPR045229">
    <property type="entry name" value="TPP_enz"/>
</dbReference>
<dbReference type="InterPro" id="IPR012001">
    <property type="entry name" value="Thiamin_PyroP_enz_TPP-bd_dom"/>
</dbReference>
<feature type="domain" description="Thiamine pyrophosphate enzyme TPP-binding" evidence="7">
    <location>
        <begin position="723"/>
        <end position="869"/>
    </location>
</feature>
<dbReference type="PANTHER" id="PTHR18968:SF13">
    <property type="entry name" value="ACETOLACTATE SYNTHASE CATALYTIC SUBUNIT, MITOCHONDRIAL"/>
    <property type="match status" value="1"/>
</dbReference>
<dbReference type="PANTHER" id="PTHR18968">
    <property type="entry name" value="THIAMINE PYROPHOSPHATE ENZYMES"/>
    <property type="match status" value="1"/>
</dbReference>
<dbReference type="PROSITE" id="PS00187">
    <property type="entry name" value="TPP_ENZYMES"/>
    <property type="match status" value="1"/>
</dbReference>
<sequence length="907" mass="99046">MTRARRKGGRRDPCSLSVAVVCTFAVLLLDANLVSAFSFHGLGGFSPRERVERQRNESTGPPSSRLSAERERQSTSLHSLQAVNEQLSYSPDETASRPHVNGDERALLPGKDAEAALAASASEMNTDGALRRTRELLKRAKTVATLSGSPRKSSLLSSGPIQDDVERLVMDSGAFLSDLEALLSKHEGGRGLSGSSEKVQERMRAGPEGGEASSEWTDAKGRRCAMIDGEEYVEMTGADVIHQVALNWKVQFAFGYSGGAVLPLLDSFYRRGGIEFVTNSHEQCSGHAGMGAAKATGKVALVCVTSGPGLTNTITALQDAKTDGVPLVLISGQVPTAAIGTDAFQEAPAVDLTRACTKWNLRADNIDTLVWGVEEAFRRATTGRPGPTHVDVPKDVFAQKTWVRRVFADGEKEKKGGEVPLARPDLERDLTRWKKPRPDLQMVKKLAEMINKAKKPLLLIGQGCVGASRQARELAVKASIPTTSTIHGMGVFDETHPLSLHMLGMHGSAYGNLAIQNADVVVSLGSRFDDRTTGVIKRYTPVAQQAAKEGRGGVAQVEVEETQFGITVEPHLRVHGDCGDVLDLLLPMVEERSVSWDFLEEKTNDAREGVGEKEEFIRAGEWWESDGLGRGPNGVGGSREFLEGLREGGKTGSNSLASSSPSSYDKEREDWVRECVKWKAEVPFRWRPAPGGLLKTQDAIDALYRAFRKQPAEVQKDAIVTTGVGNHQMMSSQFFRWTRPRQMLTSGSLGVMGVGLPYALGAQVACPKSLVLLVDGDSSFNMTLQELKTIMNLKLPVKIAVMNDGRCQMVWIWQKLFFEDHYISTFSPNPDYETLVKAYGIEPFKCDSRENLHEVCEKFLSHPGPAFCDFRVEPDICLPMVQPGKALDDMLLHPDQANMRMEGLAPS</sequence>
<feature type="compositionally biased region" description="Low complexity" evidence="5">
    <location>
        <begin position="653"/>
        <end position="663"/>
    </location>
</feature>
<evidence type="ECO:0000259" key="7">
    <source>
        <dbReference type="Pfam" id="PF02775"/>
    </source>
</evidence>
<evidence type="ECO:0000259" key="8">
    <source>
        <dbReference type="Pfam" id="PF02776"/>
    </source>
</evidence>
<dbReference type="CDD" id="cd02015">
    <property type="entry name" value="TPP_AHAS"/>
    <property type="match status" value="1"/>
</dbReference>
<proteinExistence type="inferred from homology"/>
<dbReference type="SUPFAM" id="SSF52518">
    <property type="entry name" value="Thiamin diphosphate-binding fold (THDP-binding)"/>
    <property type="match status" value="2"/>
</dbReference>
<dbReference type="InterPro" id="IPR012000">
    <property type="entry name" value="Thiamin_PyroP_enz_cen_dom"/>
</dbReference>
<evidence type="ECO:0008006" key="10">
    <source>
        <dbReference type="Google" id="ProtNLM"/>
    </source>
</evidence>
<feature type="region of interest" description="Disordered" evidence="5">
    <location>
        <begin position="186"/>
        <end position="218"/>
    </location>
</feature>
<feature type="compositionally biased region" description="Gly residues" evidence="5">
    <location>
        <begin position="628"/>
        <end position="637"/>
    </location>
</feature>
<protein>
    <recommendedName>
        <fullName evidence="10">Acetolactate synthase</fullName>
    </recommendedName>
</protein>
<feature type="compositionally biased region" description="Polar residues" evidence="5">
    <location>
        <begin position="57"/>
        <end position="66"/>
    </location>
</feature>
<feature type="compositionally biased region" description="Basic and acidic residues" evidence="5">
    <location>
        <begin position="640"/>
        <end position="649"/>
    </location>
</feature>
<name>A0A0G4F9V6_9ALVE</name>
<dbReference type="Gene3D" id="3.40.50.1220">
    <property type="entry name" value="TPP-binding domain"/>
    <property type="match status" value="1"/>
</dbReference>
<gene>
    <name evidence="9" type="ORF">Cvel_15928</name>
</gene>
<dbReference type="GO" id="GO:0009097">
    <property type="term" value="P:isoleucine biosynthetic process"/>
    <property type="evidence" value="ECO:0007669"/>
    <property type="project" value="TreeGrafter"/>
</dbReference>
<dbReference type="Pfam" id="PF02775">
    <property type="entry name" value="TPP_enzyme_C"/>
    <property type="match status" value="1"/>
</dbReference>
<evidence type="ECO:0000256" key="1">
    <source>
        <dbReference type="ARBA" id="ARBA00001964"/>
    </source>
</evidence>
<dbReference type="FunFam" id="3.40.50.970:FF:000007">
    <property type="entry name" value="Acetolactate synthase"/>
    <property type="match status" value="1"/>
</dbReference>
<evidence type="ECO:0000256" key="3">
    <source>
        <dbReference type="ARBA" id="ARBA00023052"/>
    </source>
</evidence>
<dbReference type="GO" id="GO:0030976">
    <property type="term" value="F:thiamine pyrophosphate binding"/>
    <property type="evidence" value="ECO:0007669"/>
    <property type="project" value="InterPro"/>
</dbReference>
<dbReference type="AlphaFoldDB" id="A0A0G4F9V6"/>
<dbReference type="InterPro" id="IPR039368">
    <property type="entry name" value="AHAS_TPP"/>
</dbReference>
<keyword evidence="3 4" id="KW-0786">Thiamine pyrophosphate</keyword>
<dbReference type="InterPro" id="IPR011766">
    <property type="entry name" value="TPP_enzyme_TPP-bd"/>
</dbReference>
<dbReference type="GO" id="GO:0003984">
    <property type="term" value="F:acetolactate synthase activity"/>
    <property type="evidence" value="ECO:0007669"/>
    <property type="project" value="TreeGrafter"/>
</dbReference>
<dbReference type="Gene3D" id="3.40.50.970">
    <property type="match status" value="2"/>
</dbReference>